<dbReference type="PRINTS" id="PR00032">
    <property type="entry name" value="HTHARAC"/>
</dbReference>
<protein>
    <submittedName>
        <fullName evidence="5">Transcriptional regulator, AraC family</fullName>
    </submittedName>
</protein>
<keyword evidence="1" id="KW-0805">Transcription regulation</keyword>
<dbReference type="InterPro" id="IPR018060">
    <property type="entry name" value="HTH_AraC"/>
</dbReference>
<dbReference type="Proteomes" id="UP000199317">
    <property type="component" value="Unassembled WGS sequence"/>
</dbReference>
<dbReference type="InterPro" id="IPR020449">
    <property type="entry name" value="Tscrpt_reg_AraC-type_HTH"/>
</dbReference>
<keyword evidence="6" id="KW-1185">Reference proteome</keyword>
<dbReference type="PROSITE" id="PS00041">
    <property type="entry name" value="HTH_ARAC_FAMILY_1"/>
    <property type="match status" value="1"/>
</dbReference>
<accession>A0A1H0SPD8</accession>
<gene>
    <name evidence="5" type="ORF">SAMN04489708_1132</name>
</gene>
<dbReference type="Gene3D" id="1.10.10.60">
    <property type="entry name" value="Homeodomain-like"/>
    <property type="match status" value="1"/>
</dbReference>
<dbReference type="RefSeq" id="WP_092834742.1">
    <property type="nucleotide sequence ID" value="NZ_CP028290.1"/>
</dbReference>
<dbReference type="OrthoDB" id="9816344at2"/>
<evidence type="ECO:0000256" key="1">
    <source>
        <dbReference type="ARBA" id="ARBA00023015"/>
    </source>
</evidence>
<dbReference type="InterPro" id="IPR018062">
    <property type="entry name" value="HTH_AraC-typ_CS"/>
</dbReference>
<dbReference type="PANTHER" id="PTHR46796">
    <property type="entry name" value="HTH-TYPE TRANSCRIPTIONAL ACTIVATOR RHAS-RELATED"/>
    <property type="match status" value="1"/>
</dbReference>
<dbReference type="AlphaFoldDB" id="A0A1H0SPD8"/>
<evidence type="ECO:0000256" key="3">
    <source>
        <dbReference type="ARBA" id="ARBA00023163"/>
    </source>
</evidence>
<dbReference type="InterPro" id="IPR009057">
    <property type="entry name" value="Homeodomain-like_sf"/>
</dbReference>
<dbReference type="SUPFAM" id="SSF46689">
    <property type="entry name" value="Homeodomain-like"/>
    <property type="match status" value="2"/>
</dbReference>
<dbReference type="SMART" id="SM00342">
    <property type="entry name" value="HTH_ARAC"/>
    <property type="match status" value="1"/>
</dbReference>
<dbReference type="GO" id="GO:0043565">
    <property type="term" value="F:sequence-specific DNA binding"/>
    <property type="evidence" value="ECO:0007669"/>
    <property type="project" value="InterPro"/>
</dbReference>
<proteinExistence type="predicted"/>
<organism evidence="5 6">
    <name type="scientific">Paracidovorax cattleyae</name>
    <dbReference type="NCBI Taxonomy" id="80868"/>
    <lineage>
        <taxon>Bacteria</taxon>
        <taxon>Pseudomonadati</taxon>
        <taxon>Pseudomonadota</taxon>
        <taxon>Betaproteobacteria</taxon>
        <taxon>Burkholderiales</taxon>
        <taxon>Comamonadaceae</taxon>
        <taxon>Paracidovorax</taxon>
    </lineage>
</organism>
<dbReference type="InterPro" id="IPR050204">
    <property type="entry name" value="AraC_XylS_family_regulators"/>
</dbReference>
<dbReference type="EMBL" id="FNJL01000013">
    <property type="protein sequence ID" value="SDP43597.1"/>
    <property type="molecule type" value="Genomic_DNA"/>
</dbReference>
<feature type="domain" description="HTH araC/xylS-type" evidence="4">
    <location>
        <begin position="198"/>
        <end position="296"/>
    </location>
</feature>
<evidence type="ECO:0000313" key="6">
    <source>
        <dbReference type="Proteomes" id="UP000199317"/>
    </source>
</evidence>
<reference evidence="6" key="1">
    <citation type="submission" date="2016-10" db="EMBL/GenBank/DDBJ databases">
        <authorList>
            <person name="Varghese N."/>
            <person name="Submissions S."/>
        </authorList>
    </citation>
    <scope>NUCLEOTIDE SEQUENCE [LARGE SCALE GENOMIC DNA]</scope>
    <source>
        <strain evidence="6">DSM 17101</strain>
    </source>
</reference>
<keyword evidence="2" id="KW-0238">DNA-binding</keyword>
<dbReference type="PROSITE" id="PS01124">
    <property type="entry name" value="HTH_ARAC_FAMILY_2"/>
    <property type="match status" value="1"/>
</dbReference>
<dbReference type="PANTHER" id="PTHR46796:SF6">
    <property type="entry name" value="ARAC SUBFAMILY"/>
    <property type="match status" value="1"/>
</dbReference>
<dbReference type="GO" id="GO:0003700">
    <property type="term" value="F:DNA-binding transcription factor activity"/>
    <property type="evidence" value="ECO:0007669"/>
    <property type="project" value="InterPro"/>
</dbReference>
<sequence length="296" mass="33053">MFDSTLKLADPEDVPGALKSAGAEIIRSVALPSGIVLSEWSCHNTLTDYKSASENVLSIYLSGGENCSQMRQQQIVRSGFENATCLFPKGGGESRWRITGRLNFLHIYFDPERFGPAMQQSLRQPPEACRFREVFQEASPVIGSAARSIALTDWNDTGLSTGIEGLTSWIILHAIRDYAVPGLEKTETRGRFSARHARLLRDYLDAHLGASVQLDDLAGLVNLSRYHFLRKFKSTFGQSPHAFPTELRMARAHDMLQNTTQKIASVAFECGYSQQSHFTAAFRRCYGYPPSAVRRR</sequence>
<name>A0A1H0SPD8_9BURK</name>
<evidence type="ECO:0000256" key="2">
    <source>
        <dbReference type="ARBA" id="ARBA00023125"/>
    </source>
</evidence>
<keyword evidence="3" id="KW-0804">Transcription</keyword>
<dbReference type="Pfam" id="PF12833">
    <property type="entry name" value="HTH_18"/>
    <property type="match status" value="1"/>
</dbReference>
<evidence type="ECO:0000259" key="4">
    <source>
        <dbReference type="PROSITE" id="PS01124"/>
    </source>
</evidence>
<evidence type="ECO:0000313" key="5">
    <source>
        <dbReference type="EMBL" id="SDP43597.1"/>
    </source>
</evidence>